<dbReference type="PANTHER" id="PTHR48081">
    <property type="entry name" value="AB HYDROLASE SUPERFAMILY PROTEIN C4A8.06C"/>
    <property type="match status" value="1"/>
</dbReference>
<reference evidence="2" key="1">
    <citation type="submission" date="2019-08" db="EMBL/GenBank/DDBJ databases">
        <authorList>
            <person name="Busch A."/>
        </authorList>
    </citation>
    <scope>NUCLEOTIDE SEQUENCE</scope>
    <source>
        <strain evidence="2">17T1429</strain>
    </source>
</reference>
<organism evidence="2">
    <name type="scientific">Francisella tularensis subsp. holarctica</name>
    <dbReference type="NCBI Taxonomy" id="119857"/>
    <lineage>
        <taxon>Bacteria</taxon>
        <taxon>Pseudomonadati</taxon>
        <taxon>Pseudomonadota</taxon>
        <taxon>Gammaproteobacteria</taxon>
        <taxon>Thiotrichales</taxon>
        <taxon>Francisellaceae</taxon>
        <taxon>Francisella</taxon>
    </lineage>
</organism>
<dbReference type="PANTHER" id="PTHR48081:SF8">
    <property type="entry name" value="ALPHA_BETA HYDROLASE FOLD-3 DOMAIN-CONTAINING PROTEIN-RELATED"/>
    <property type="match status" value="1"/>
</dbReference>
<comment type="caution">
    <text evidence="2">The sequence shown here is derived from an EMBL/GenBank/DDBJ whole genome shotgun (WGS) entry which is preliminary data.</text>
</comment>
<dbReference type="Pfam" id="PF07859">
    <property type="entry name" value="Abhydrolase_3"/>
    <property type="match status" value="1"/>
</dbReference>
<gene>
    <name evidence="2" type="primary">bioJ</name>
    <name evidence="2" type="ORF">FWJ04_02440</name>
</gene>
<dbReference type="HOGENOM" id="CLU_012494_6_4_6"/>
<dbReference type="SUPFAM" id="SSF53474">
    <property type="entry name" value="alpha/beta-Hydrolases"/>
    <property type="match status" value="1"/>
</dbReference>
<dbReference type="InterPro" id="IPR050300">
    <property type="entry name" value="GDXG_lipolytic_enzyme"/>
</dbReference>
<dbReference type="RefSeq" id="WP_003016401.1">
    <property type="nucleotide sequence ID" value="NZ_AP023459.1"/>
</dbReference>
<dbReference type="GO" id="GO:0090499">
    <property type="term" value="F:pimelyl-[acyl-carrier protein] methyl ester esterase activity"/>
    <property type="evidence" value="ECO:0007669"/>
    <property type="project" value="UniProtKB-EC"/>
</dbReference>
<evidence type="ECO:0000256" key="1">
    <source>
        <dbReference type="ARBA" id="ARBA00022801"/>
    </source>
</evidence>
<dbReference type="KEGG" id="ftc:DA46_1507"/>
<dbReference type="InterPro" id="IPR029058">
    <property type="entry name" value="AB_hydrolase_fold"/>
</dbReference>
<dbReference type="InterPro" id="IPR013094">
    <property type="entry name" value="AB_hydrolase_3"/>
</dbReference>
<proteinExistence type="predicted"/>
<dbReference type="KEGG" id="ftv:CH67_1640"/>
<dbReference type="OMA" id="CRNAVET"/>
<dbReference type="EC" id="3.1.1.85" evidence="2"/>
<sequence length="306" mass="35510">MPYNPSLEALLDTPEIRRIKKLDLTQQREIFTSLSVEQLKRLPRPDILEEDIKLENNTILRHYQPKKSSNKAVLFIHGGGWCLGSINTYDHVCRYLCDQGNLNIFSLEYGLAPEQKYPAAVDHALYAYDWLYQNINKFKISAENIFVMGDSAGGNLVTIVCHERQENMPKAQILVYPAVDMYTKYDSNKKFDENKYHLTTEWCELFLKAYIGEDVMSEPKKLRHPTISPLFYKDTKQPDTLIVAATHDILIDGIYAYEEKLKQQGTYVETYYDDEMFHGFMGILGITPFENPKIALNKVIEFINKR</sequence>
<name>A0A0B6E678_FRATU</name>
<dbReference type="Gene3D" id="3.40.50.1820">
    <property type="entry name" value="alpha/beta hydrolase"/>
    <property type="match status" value="1"/>
</dbReference>
<protein>
    <submittedName>
        <fullName evidence="2">Pimeloyl-ACP methyl ester esterase BioJ</fullName>
        <ecNumber evidence="2">3.1.1.85</ecNumber>
    </submittedName>
</protein>
<keyword evidence="1 2" id="KW-0378">Hydrolase</keyword>
<dbReference type="AlphaFoldDB" id="A0A0B6E678"/>
<dbReference type="eggNOG" id="COG0657">
    <property type="taxonomic scope" value="Bacteria"/>
</dbReference>
<accession>A0A0B6E678</accession>
<dbReference type="EMBL" id="JAAGKH010000012">
    <property type="protein sequence ID" value="NDR88573.1"/>
    <property type="molecule type" value="Genomic_DNA"/>
</dbReference>
<reference evidence="2" key="2">
    <citation type="submission" date="2020-02" db="EMBL/GenBank/DDBJ databases">
        <title>Using affinity propagation clustering for identifying bacterial clades and subclades with whole-genome sequences of Francisella tularensis.</title>
        <authorList>
            <person name="Homeier-Bachmann T."/>
            <person name="Abdel-Glil M.Y."/>
            <person name="Hackbart A."/>
            <person name="Hotzel H."/>
            <person name="Tomaso H."/>
        </authorList>
    </citation>
    <scope>NUCLEOTIDE SEQUENCE</scope>
    <source>
        <strain evidence="2">17T1429</strain>
    </source>
</reference>
<evidence type="ECO:0000313" key="2">
    <source>
        <dbReference type="EMBL" id="NDR88573.1"/>
    </source>
</evidence>